<organism evidence="1 2">
    <name type="scientific">Anisodus acutangulus</name>
    <dbReference type="NCBI Taxonomy" id="402998"/>
    <lineage>
        <taxon>Eukaryota</taxon>
        <taxon>Viridiplantae</taxon>
        <taxon>Streptophyta</taxon>
        <taxon>Embryophyta</taxon>
        <taxon>Tracheophyta</taxon>
        <taxon>Spermatophyta</taxon>
        <taxon>Magnoliopsida</taxon>
        <taxon>eudicotyledons</taxon>
        <taxon>Gunneridae</taxon>
        <taxon>Pentapetalae</taxon>
        <taxon>asterids</taxon>
        <taxon>lamiids</taxon>
        <taxon>Solanales</taxon>
        <taxon>Solanaceae</taxon>
        <taxon>Solanoideae</taxon>
        <taxon>Hyoscyameae</taxon>
        <taxon>Anisodus</taxon>
    </lineage>
</organism>
<dbReference type="PANTHER" id="PTHR47951:SF7">
    <property type="entry name" value="FLAVONOID 3',5'-HYDROXYLASE-LIKE ISOFORM X1"/>
    <property type="match status" value="1"/>
</dbReference>
<dbReference type="InterPro" id="IPR036396">
    <property type="entry name" value="Cyt_P450_sf"/>
</dbReference>
<protein>
    <recommendedName>
        <fullName evidence="3">Cytochrome P450</fullName>
    </recommendedName>
</protein>
<dbReference type="InterPro" id="IPR001128">
    <property type="entry name" value="Cyt_P450"/>
</dbReference>
<dbReference type="OrthoDB" id="6764281at2759"/>
<dbReference type="GO" id="GO:0016705">
    <property type="term" value="F:oxidoreductase activity, acting on paired donors, with incorporation or reduction of molecular oxygen"/>
    <property type="evidence" value="ECO:0007669"/>
    <property type="project" value="InterPro"/>
</dbReference>
<evidence type="ECO:0008006" key="3">
    <source>
        <dbReference type="Google" id="ProtNLM"/>
    </source>
</evidence>
<accession>A0A9Q1QTN6</accession>
<name>A0A9Q1QTN6_9SOLA</name>
<dbReference type="PANTHER" id="PTHR47951">
    <property type="entry name" value="OS08G0547900 PROTEIN"/>
    <property type="match status" value="1"/>
</dbReference>
<gene>
    <name evidence="1" type="ORF">K7X08_029294</name>
</gene>
<dbReference type="GO" id="GO:0005506">
    <property type="term" value="F:iron ion binding"/>
    <property type="evidence" value="ECO:0007669"/>
    <property type="project" value="InterPro"/>
</dbReference>
<dbReference type="SUPFAM" id="SSF48264">
    <property type="entry name" value="Cytochrome P450"/>
    <property type="match status" value="1"/>
</dbReference>
<dbReference type="GO" id="GO:0004497">
    <property type="term" value="F:monooxygenase activity"/>
    <property type="evidence" value="ECO:0007669"/>
    <property type="project" value="InterPro"/>
</dbReference>
<dbReference type="EMBL" id="JAJAGQ010000024">
    <property type="protein sequence ID" value="KAJ8526817.1"/>
    <property type="molecule type" value="Genomic_DNA"/>
</dbReference>
<comment type="caution">
    <text evidence="1">The sequence shown here is derived from an EMBL/GenBank/DDBJ whole genome shotgun (WGS) entry which is preliminary data.</text>
</comment>
<proteinExistence type="predicted"/>
<evidence type="ECO:0000313" key="2">
    <source>
        <dbReference type="Proteomes" id="UP001152561"/>
    </source>
</evidence>
<dbReference type="Pfam" id="PF00067">
    <property type="entry name" value="p450"/>
    <property type="match status" value="1"/>
</dbReference>
<keyword evidence="2" id="KW-1185">Reference proteome</keyword>
<sequence>MFDLQGIQKEMEALSRSADSILDPAINERMKMLSKGEIQGNGKKDFMQILLELMEQKDIGISVDLVKIKAILVDIIIGRRICAGLPLAEKMVMPILASLLHSFDWELPEGENVDLSEGFGLVIKKSKRLFAIPTTRLPHLDLYQ</sequence>
<dbReference type="GO" id="GO:0020037">
    <property type="term" value="F:heme binding"/>
    <property type="evidence" value="ECO:0007669"/>
    <property type="project" value="InterPro"/>
</dbReference>
<dbReference type="Gene3D" id="1.10.630.10">
    <property type="entry name" value="Cytochrome P450"/>
    <property type="match status" value="1"/>
</dbReference>
<dbReference type="AlphaFoldDB" id="A0A9Q1QTN6"/>
<dbReference type="Proteomes" id="UP001152561">
    <property type="component" value="Unassembled WGS sequence"/>
</dbReference>
<reference evidence="2" key="1">
    <citation type="journal article" date="2023" name="Proc. Natl. Acad. Sci. U.S.A.">
        <title>Genomic and structural basis for evolution of tropane alkaloid biosynthesis.</title>
        <authorList>
            <person name="Wanga Y.-J."/>
            <person name="Taina T."/>
            <person name="Yua J.-Y."/>
            <person name="Lia J."/>
            <person name="Xua B."/>
            <person name="Chenc J."/>
            <person name="D'Auriad J.C."/>
            <person name="Huanga J.-P."/>
            <person name="Huanga S.-X."/>
        </authorList>
    </citation>
    <scope>NUCLEOTIDE SEQUENCE [LARGE SCALE GENOMIC DNA]</scope>
    <source>
        <strain evidence="2">cv. KIB-2019</strain>
    </source>
</reference>
<evidence type="ECO:0000313" key="1">
    <source>
        <dbReference type="EMBL" id="KAJ8526817.1"/>
    </source>
</evidence>